<dbReference type="EMBL" id="JASPKZ010003792">
    <property type="protein sequence ID" value="KAJ9593009.1"/>
    <property type="molecule type" value="Genomic_DNA"/>
</dbReference>
<sequence length="640" mass="70416">MSYVSPPESRSRVENIKKKFEVSNSDVSTPNSNNAGSPKISNSTDKIQPTNGFKNNIIPKKKILHASNSTPVDISKKPANSSPTIRTQISSAPIKAERQISNPGGRIHIRRSPAFRCDKIVKGRNVIGQNSGMREQTKSMIDNKVKLFEDGQNVKAVVKKLNDLPIPSSKPSNEKPPKPQSPKPIIVKDENSSTNSGNNEPTNRVYNVKHEMDHEKSTAVSHENCNPTTSNAEYSPVKKTPALTSVPSFLHRYEQDRSKLPLEIKRNVINRALEKSKTLKPNDVSSYAKVVKTEETSINGSSFKSKNEHILSGAVKTDDNCNSDLALTDTLKAALKAPLPTGPPPKKPPRTFAHNIQSTKTSSSQIVANDAKNTVSNDKDTSPHVKFTKSAVTDISDIDKIGKPVRSKTESEMKLKILESVLLNHPLGGGGGSGFVLRPKSPMVRRNVQDKATATYDEPELNHSKVVVRRGPLPNLPLESELLSSFKSIASSENNARFGGCMNLNCVSTDSSNPMYSKDHFYEKVPEKQSEFFVVAPKKQSPPNNASKSYGTLLRNKSRSEEHIYAEPFEFVNNDELKSRLQSQRNVGRRLKGGESVGDLSQVGKSLEELQSETSSSTKPASTVPKTSVLHYLFRCNSWC</sequence>
<evidence type="ECO:0000313" key="3">
    <source>
        <dbReference type="Proteomes" id="UP001233999"/>
    </source>
</evidence>
<gene>
    <name evidence="2" type="ORF">L9F63_015328</name>
</gene>
<keyword evidence="3" id="KW-1185">Reference proteome</keyword>
<protein>
    <submittedName>
        <fullName evidence="2">Uncharacterized protein</fullName>
    </submittedName>
</protein>
<dbReference type="Proteomes" id="UP001233999">
    <property type="component" value="Unassembled WGS sequence"/>
</dbReference>
<feature type="region of interest" description="Disordered" evidence="1">
    <location>
        <begin position="162"/>
        <end position="204"/>
    </location>
</feature>
<name>A0AAD8EK83_DIPPU</name>
<reference evidence="2" key="1">
    <citation type="journal article" date="2023" name="IScience">
        <title>Live-bearing cockroach genome reveals convergent evolutionary mechanisms linked to viviparity in insects and beyond.</title>
        <authorList>
            <person name="Fouks B."/>
            <person name="Harrison M.C."/>
            <person name="Mikhailova A.A."/>
            <person name="Marchal E."/>
            <person name="English S."/>
            <person name="Carruthers M."/>
            <person name="Jennings E.C."/>
            <person name="Chiamaka E.L."/>
            <person name="Frigard R.A."/>
            <person name="Pippel M."/>
            <person name="Attardo G.M."/>
            <person name="Benoit J.B."/>
            <person name="Bornberg-Bauer E."/>
            <person name="Tobe S.S."/>
        </authorList>
    </citation>
    <scope>NUCLEOTIDE SEQUENCE</scope>
    <source>
        <strain evidence="2">Stay&amp;Tobe</strain>
    </source>
</reference>
<accession>A0AAD8EK83</accession>
<dbReference type="AlphaFoldDB" id="A0AAD8EK83"/>
<feature type="non-terminal residue" evidence="2">
    <location>
        <position position="1"/>
    </location>
</feature>
<feature type="compositionally biased region" description="Polar residues" evidence="1">
    <location>
        <begin position="22"/>
        <end position="54"/>
    </location>
</feature>
<feature type="region of interest" description="Disordered" evidence="1">
    <location>
        <begin position="1"/>
        <end position="86"/>
    </location>
</feature>
<reference evidence="2" key="2">
    <citation type="submission" date="2023-05" db="EMBL/GenBank/DDBJ databases">
        <authorList>
            <person name="Fouks B."/>
        </authorList>
    </citation>
    <scope>NUCLEOTIDE SEQUENCE</scope>
    <source>
        <strain evidence="2">Stay&amp;Tobe</strain>
        <tissue evidence="2">Testes</tissue>
    </source>
</reference>
<feature type="compositionally biased region" description="Polar residues" evidence="1">
    <location>
        <begin position="66"/>
        <end position="86"/>
    </location>
</feature>
<comment type="caution">
    <text evidence="2">The sequence shown here is derived from an EMBL/GenBank/DDBJ whole genome shotgun (WGS) entry which is preliminary data.</text>
</comment>
<organism evidence="2 3">
    <name type="scientific">Diploptera punctata</name>
    <name type="common">Pacific beetle cockroach</name>
    <dbReference type="NCBI Taxonomy" id="6984"/>
    <lineage>
        <taxon>Eukaryota</taxon>
        <taxon>Metazoa</taxon>
        <taxon>Ecdysozoa</taxon>
        <taxon>Arthropoda</taxon>
        <taxon>Hexapoda</taxon>
        <taxon>Insecta</taxon>
        <taxon>Pterygota</taxon>
        <taxon>Neoptera</taxon>
        <taxon>Polyneoptera</taxon>
        <taxon>Dictyoptera</taxon>
        <taxon>Blattodea</taxon>
        <taxon>Blaberoidea</taxon>
        <taxon>Blaberidae</taxon>
        <taxon>Diplopterinae</taxon>
        <taxon>Diploptera</taxon>
    </lineage>
</organism>
<feature type="compositionally biased region" description="Basic and acidic residues" evidence="1">
    <location>
        <begin position="9"/>
        <end position="21"/>
    </location>
</feature>
<feature type="compositionally biased region" description="Polar residues" evidence="1">
    <location>
        <begin position="192"/>
        <end position="204"/>
    </location>
</feature>
<proteinExistence type="predicted"/>
<feature type="region of interest" description="Disordered" evidence="1">
    <location>
        <begin position="588"/>
        <end position="623"/>
    </location>
</feature>
<evidence type="ECO:0000256" key="1">
    <source>
        <dbReference type="SAM" id="MobiDB-lite"/>
    </source>
</evidence>
<evidence type="ECO:0000313" key="2">
    <source>
        <dbReference type="EMBL" id="KAJ9593009.1"/>
    </source>
</evidence>